<evidence type="ECO:0000313" key="2">
    <source>
        <dbReference type="Proteomes" id="UP000319771"/>
    </source>
</evidence>
<comment type="caution">
    <text evidence="1">The sequence shown here is derived from an EMBL/GenBank/DDBJ whole genome shotgun (WGS) entry which is preliminary data.</text>
</comment>
<sequence length="188" mass="20988">MVRKRAAAGLAQAWIEPRGEDAEAVSALAVARAHLAAGRVLASLRRLRVFELSGPLPARGELEALLHRSIQFYNPQKERCVVRLAPAEIAPVATTEHAVLVYDRDQERRPAAERWWRHETGTAIEVREGVAWMLGWAQEARDPIGLTEELAVLRDRRHGLLCNPHAQEHRIAGATIPLPWMADVGETR</sequence>
<name>A0A538UD88_UNCEI</name>
<evidence type="ECO:0000313" key="1">
    <source>
        <dbReference type="EMBL" id="TMQ73820.1"/>
    </source>
</evidence>
<dbReference type="Proteomes" id="UP000319771">
    <property type="component" value="Unassembled WGS sequence"/>
</dbReference>
<gene>
    <name evidence="1" type="ORF">E6K81_02770</name>
</gene>
<proteinExistence type="predicted"/>
<dbReference type="EMBL" id="VBPB01000040">
    <property type="protein sequence ID" value="TMQ73820.1"/>
    <property type="molecule type" value="Genomic_DNA"/>
</dbReference>
<reference evidence="1 2" key="1">
    <citation type="journal article" date="2019" name="Nat. Microbiol.">
        <title>Mediterranean grassland soil C-N compound turnover is dependent on rainfall and depth, and is mediated by genomically divergent microorganisms.</title>
        <authorList>
            <person name="Diamond S."/>
            <person name="Andeer P.F."/>
            <person name="Li Z."/>
            <person name="Crits-Christoph A."/>
            <person name="Burstein D."/>
            <person name="Anantharaman K."/>
            <person name="Lane K.R."/>
            <person name="Thomas B.C."/>
            <person name="Pan C."/>
            <person name="Northen T.R."/>
            <person name="Banfield J.F."/>
        </authorList>
    </citation>
    <scope>NUCLEOTIDE SEQUENCE [LARGE SCALE GENOMIC DNA]</scope>
    <source>
        <strain evidence="1">WS_11</strain>
    </source>
</reference>
<dbReference type="AlphaFoldDB" id="A0A538UD88"/>
<accession>A0A538UD88</accession>
<organism evidence="1 2">
    <name type="scientific">Eiseniibacteriota bacterium</name>
    <dbReference type="NCBI Taxonomy" id="2212470"/>
    <lineage>
        <taxon>Bacteria</taxon>
        <taxon>Candidatus Eiseniibacteriota</taxon>
    </lineage>
</organism>
<protein>
    <submittedName>
        <fullName evidence="1">Uncharacterized protein</fullName>
    </submittedName>
</protein>